<dbReference type="AlphaFoldDB" id="D5V5H3"/>
<proteinExistence type="predicted"/>
<name>D5V5H3_ARCNC</name>
<dbReference type="Gene3D" id="1.10.287.3020">
    <property type="match status" value="1"/>
</dbReference>
<dbReference type="RefSeq" id="WP_013135253.1">
    <property type="nucleotide sequence ID" value="NC_014166.1"/>
</dbReference>
<dbReference type="eggNOG" id="ENOG5032ZQ3">
    <property type="taxonomic scope" value="Bacteria"/>
</dbReference>
<dbReference type="OrthoDB" id="5344355at2"/>
<dbReference type="Pfam" id="PF11342">
    <property type="entry name" value="DUF3144"/>
    <property type="match status" value="1"/>
</dbReference>
<protein>
    <recommendedName>
        <fullName evidence="3">DUF3144 domain-containing protein</fullName>
    </recommendedName>
</protein>
<sequence length="98" mass="11261">MATKNNGFLKRADEHISLANEQLNQEITQGEVSASFMYGAARFNAWIAATSFESAEDMANEKEKILEYFVNEYKLALTEHIDNHVNSYDFSQNNFEEE</sequence>
<dbReference type="KEGG" id="ant:Arnit_1451"/>
<evidence type="ECO:0008006" key="3">
    <source>
        <dbReference type="Google" id="ProtNLM"/>
    </source>
</evidence>
<keyword evidence="2" id="KW-1185">Reference proteome</keyword>
<accession>D5V5H3</accession>
<reference evidence="1 2" key="1">
    <citation type="journal article" date="2010" name="Stand. Genomic Sci.">
        <title>Complete genome sequence of Arcobacter nitrofigilis type strain (CI).</title>
        <authorList>
            <person name="Pati A."/>
            <person name="Gronow S."/>
            <person name="Lapidus A."/>
            <person name="Copeland A."/>
            <person name="Glavina Del Rio T."/>
            <person name="Nolan M."/>
            <person name="Lucas S."/>
            <person name="Tice H."/>
            <person name="Cheng J.F."/>
            <person name="Han C."/>
            <person name="Chertkov O."/>
            <person name="Bruce D."/>
            <person name="Tapia R."/>
            <person name="Goodwin L."/>
            <person name="Pitluck S."/>
            <person name="Liolios K."/>
            <person name="Ivanova N."/>
            <person name="Mavromatis K."/>
            <person name="Chen A."/>
            <person name="Palaniappan K."/>
            <person name="Land M."/>
            <person name="Hauser L."/>
            <person name="Chang Y.J."/>
            <person name="Jeffries C.D."/>
            <person name="Detter J.C."/>
            <person name="Rohde M."/>
            <person name="Goker M."/>
            <person name="Bristow J."/>
            <person name="Eisen J.A."/>
            <person name="Markowitz V."/>
            <person name="Hugenholtz P."/>
            <person name="Klenk H.P."/>
            <person name="Kyrpides N.C."/>
        </authorList>
    </citation>
    <scope>NUCLEOTIDE SEQUENCE [LARGE SCALE GENOMIC DNA]</scope>
    <source>
        <strain evidence="2">ATCC 33309 / DSM 7299 / CCUG 15893 / LMG 7604 / NCTC 12251 / CI</strain>
    </source>
</reference>
<evidence type="ECO:0000313" key="1">
    <source>
        <dbReference type="EMBL" id="ADG93108.1"/>
    </source>
</evidence>
<gene>
    <name evidence="1" type="ordered locus">Arnit_1451</name>
</gene>
<dbReference type="HOGENOM" id="CLU_147336_0_1_7"/>
<organism evidence="1 2">
    <name type="scientific">Arcobacter nitrofigilis (strain ATCC 33309 / DSM 7299 / CCUG 15893 / LMG 7604 / NCTC 12251 / CI)</name>
    <name type="common">Campylobacter nitrofigilis</name>
    <dbReference type="NCBI Taxonomy" id="572480"/>
    <lineage>
        <taxon>Bacteria</taxon>
        <taxon>Pseudomonadati</taxon>
        <taxon>Campylobacterota</taxon>
        <taxon>Epsilonproteobacteria</taxon>
        <taxon>Campylobacterales</taxon>
        <taxon>Arcobacteraceae</taxon>
        <taxon>Arcobacter</taxon>
    </lineage>
</organism>
<dbReference type="InterPro" id="IPR021490">
    <property type="entry name" value="DUF3144"/>
</dbReference>
<dbReference type="Proteomes" id="UP000000939">
    <property type="component" value="Chromosome"/>
</dbReference>
<evidence type="ECO:0000313" key="2">
    <source>
        <dbReference type="Proteomes" id="UP000000939"/>
    </source>
</evidence>
<dbReference type="EMBL" id="CP001999">
    <property type="protein sequence ID" value="ADG93108.1"/>
    <property type="molecule type" value="Genomic_DNA"/>
</dbReference>